<feature type="region of interest" description="Disordered" evidence="5">
    <location>
        <begin position="261"/>
        <end position="334"/>
    </location>
</feature>
<dbReference type="Gene3D" id="1.25.40.90">
    <property type="match status" value="1"/>
</dbReference>
<feature type="region of interest" description="Disordered" evidence="5">
    <location>
        <begin position="460"/>
        <end position="489"/>
    </location>
</feature>
<dbReference type="STRING" id="246437.L9KZ31"/>
<dbReference type="InterPro" id="IPR008942">
    <property type="entry name" value="ENTH_VHS"/>
</dbReference>
<protein>
    <recommendedName>
        <fullName evidence="6">AP-4 complex accessory subunit Tepsin VHS/ENTH-like domain-containing protein</fullName>
    </recommendedName>
</protein>
<reference evidence="8" key="2">
    <citation type="journal article" date="2013" name="Nat. Commun.">
        <title>Genome of the Chinese tree shrew.</title>
        <authorList>
            <person name="Fan Y."/>
            <person name="Huang Z.Y."/>
            <person name="Cao C.C."/>
            <person name="Chen C.S."/>
            <person name="Chen Y.X."/>
            <person name="Fan D.D."/>
            <person name="He J."/>
            <person name="Hou H.L."/>
            <person name="Hu L."/>
            <person name="Hu X.T."/>
            <person name="Jiang X.T."/>
            <person name="Lai R."/>
            <person name="Lang Y.S."/>
            <person name="Liang B."/>
            <person name="Liao S.G."/>
            <person name="Mu D."/>
            <person name="Ma Y.Y."/>
            <person name="Niu Y.Y."/>
            <person name="Sun X.Q."/>
            <person name="Xia J.Q."/>
            <person name="Xiao J."/>
            <person name="Xiong Z.Q."/>
            <person name="Xu L."/>
            <person name="Yang L."/>
            <person name="Zhang Y."/>
            <person name="Zhao W."/>
            <person name="Zhao X.D."/>
            <person name="Zheng Y.T."/>
            <person name="Zhou J.M."/>
            <person name="Zhu Y.B."/>
            <person name="Zhang G.J."/>
            <person name="Wang J."/>
            <person name="Yao Y.G."/>
        </authorList>
    </citation>
    <scope>NUCLEOTIDE SEQUENCE [LARGE SCALE GENOMIC DNA]</scope>
</reference>
<dbReference type="FunCoup" id="L9KZ31">
    <property type="interactions" value="1301"/>
</dbReference>
<keyword evidence="4" id="KW-0968">Cytoplasmic vesicle</keyword>
<dbReference type="AlphaFoldDB" id="L9KZ31"/>
<feature type="region of interest" description="Disordered" evidence="5">
    <location>
        <begin position="502"/>
        <end position="558"/>
    </location>
</feature>
<reference evidence="8" key="1">
    <citation type="submission" date="2012-07" db="EMBL/GenBank/DDBJ databases">
        <title>Genome of the Chinese tree shrew, a rising model animal genetically related to primates.</title>
        <authorList>
            <person name="Zhang G."/>
            <person name="Fan Y."/>
            <person name="Yao Y."/>
            <person name="Huang Z."/>
        </authorList>
    </citation>
    <scope>NUCLEOTIDE SEQUENCE [LARGE SCALE GENOMIC DNA]</scope>
</reference>
<feature type="compositionally biased region" description="Low complexity" evidence="5">
    <location>
        <begin position="306"/>
        <end position="315"/>
    </location>
</feature>
<sequence length="614" mass="64140">MAAAPPLRDRLSFLHRVSEGALPRHRLRVASGSASPAPARPANLRYCQLPILLKGTSDDDVPCPGYLFEEVAIVSACSFPNRAIPEISHESLGSSQCLLEYLLSRLCSSSGRVKLKVLKILLYLCSHGSPSFLFILKRNSAFIQEAAAFAGPPDPLHGNSLYQKVRAAAQDLGSTLFCDTALRQPPSPRPQGLSAAGTGSQSRPHGVLQGFGYSQEQGRTGSAGGVFLSTIQKAAEAVASAVRPGPEGPGTQRLLTWSDTYQPAVPPSTSPCHPTSGDLPSGAILGARVVRHRPGQAGGGWDEPDSSPSSQDSSQNGDTGRGSGSDSLSGASRELGDMAERAEALALSDCQQELNLVRSVTRGQRAFLSREEVQHFLKECGLLNCEAVLELLTRHLGGAGECAQMRALCALAALGGADLLPQEHVLLFSRPRLQELSRGSPGPVTHKATKILRHFEASCGQRPPIQRPPVAPSPNAAPTSPPSDLLTGTVPLAGSQAFLQPLSSTPLLPRPPVPPAPPDTSSLPAPEEAGERLAGPQQQGAGPERGPEGTGTAQGCPESLFAGMDLVACPRLQGAQGAAEEPHQAPQAPQIPLQGAAAQRPPTSEPSAFPFLNA</sequence>
<proteinExistence type="predicted"/>
<evidence type="ECO:0000256" key="3">
    <source>
        <dbReference type="ARBA" id="ARBA00023034"/>
    </source>
</evidence>
<gene>
    <name evidence="7" type="ORF">TREES_T100007401</name>
</gene>
<keyword evidence="3" id="KW-0333">Golgi apparatus</keyword>
<evidence type="ECO:0000256" key="4">
    <source>
        <dbReference type="ARBA" id="ARBA00023329"/>
    </source>
</evidence>
<evidence type="ECO:0000313" key="8">
    <source>
        <dbReference type="Proteomes" id="UP000011518"/>
    </source>
</evidence>
<evidence type="ECO:0000313" key="7">
    <source>
        <dbReference type="EMBL" id="ELW68215.1"/>
    </source>
</evidence>
<evidence type="ECO:0000256" key="5">
    <source>
        <dbReference type="SAM" id="MobiDB-lite"/>
    </source>
</evidence>
<dbReference type="SUPFAM" id="SSF48464">
    <property type="entry name" value="ENTH/VHS domain"/>
    <property type="match status" value="1"/>
</dbReference>
<dbReference type="Pfam" id="PF25827">
    <property type="entry name" value="TVHS-like"/>
    <property type="match status" value="1"/>
</dbReference>
<keyword evidence="8" id="KW-1185">Reference proteome</keyword>
<dbReference type="EMBL" id="KB320577">
    <property type="protein sequence ID" value="ELW68215.1"/>
    <property type="molecule type" value="Genomic_DNA"/>
</dbReference>
<dbReference type="InterPro" id="IPR035802">
    <property type="entry name" value="ENTH/VHS_tepsin"/>
</dbReference>
<evidence type="ECO:0000256" key="2">
    <source>
        <dbReference type="ARBA" id="ARBA00004555"/>
    </source>
</evidence>
<dbReference type="InterPro" id="IPR058028">
    <property type="entry name" value="Tepsin_VHS/ENTH-like"/>
</dbReference>
<dbReference type="PANTHER" id="PTHR21514:SF0">
    <property type="entry name" value="AP-4 COMPLEX ACCESSORY SUBUNIT TEPSIN"/>
    <property type="match status" value="1"/>
</dbReference>
<evidence type="ECO:0000259" key="6">
    <source>
        <dbReference type="Pfam" id="PF25827"/>
    </source>
</evidence>
<feature type="region of interest" description="Disordered" evidence="5">
    <location>
        <begin position="573"/>
        <end position="614"/>
    </location>
</feature>
<feature type="region of interest" description="Disordered" evidence="5">
    <location>
        <begin position="181"/>
        <end position="215"/>
    </location>
</feature>
<dbReference type="GO" id="GO:0032588">
    <property type="term" value="C:trans-Golgi network membrane"/>
    <property type="evidence" value="ECO:0007669"/>
    <property type="project" value="TreeGrafter"/>
</dbReference>
<feature type="domain" description="AP-4 complex accessory subunit Tepsin VHS/ENTH-like" evidence="6">
    <location>
        <begin position="351"/>
        <end position="455"/>
    </location>
</feature>
<comment type="subcellular location">
    <subcellularLocation>
        <location evidence="1">Cytoplasmic vesicle</location>
    </subcellularLocation>
    <subcellularLocation>
        <location evidence="2">Golgi apparatus</location>
    </subcellularLocation>
</comment>
<feature type="compositionally biased region" description="Pro residues" evidence="5">
    <location>
        <begin position="508"/>
        <end position="518"/>
    </location>
</feature>
<organism evidence="7 8">
    <name type="scientific">Tupaia chinensis</name>
    <name type="common">Chinese tree shrew</name>
    <name type="synonym">Tupaia belangeri chinensis</name>
    <dbReference type="NCBI Taxonomy" id="246437"/>
    <lineage>
        <taxon>Eukaryota</taxon>
        <taxon>Metazoa</taxon>
        <taxon>Chordata</taxon>
        <taxon>Craniata</taxon>
        <taxon>Vertebrata</taxon>
        <taxon>Euteleostomi</taxon>
        <taxon>Mammalia</taxon>
        <taxon>Eutheria</taxon>
        <taxon>Euarchontoglires</taxon>
        <taxon>Scandentia</taxon>
        <taxon>Tupaiidae</taxon>
        <taxon>Tupaia</taxon>
    </lineage>
</organism>
<accession>L9KZ31</accession>
<name>L9KZ31_TUPCH</name>
<dbReference type="PANTHER" id="PTHR21514">
    <property type="entry name" value="AP-4 COMPLEX ACCESSORY SUBUNIT TEPSIN"/>
    <property type="match status" value="1"/>
</dbReference>
<dbReference type="GO" id="GO:0031410">
    <property type="term" value="C:cytoplasmic vesicle"/>
    <property type="evidence" value="ECO:0007669"/>
    <property type="project" value="UniProtKB-SubCell"/>
</dbReference>
<dbReference type="InParanoid" id="L9KZ31"/>
<evidence type="ECO:0000256" key="1">
    <source>
        <dbReference type="ARBA" id="ARBA00004541"/>
    </source>
</evidence>
<feature type="compositionally biased region" description="Low complexity" evidence="5">
    <location>
        <begin position="573"/>
        <end position="599"/>
    </location>
</feature>
<dbReference type="eggNOG" id="ENOG502QV38">
    <property type="taxonomic scope" value="Eukaryota"/>
</dbReference>
<dbReference type="Proteomes" id="UP000011518">
    <property type="component" value="Unassembled WGS sequence"/>
</dbReference>
<dbReference type="InterPro" id="IPR039273">
    <property type="entry name" value="TEPSIN"/>
</dbReference>
<dbReference type="CDD" id="cd03572">
    <property type="entry name" value="ENTH_like_Tepsin"/>
    <property type="match status" value="1"/>
</dbReference>